<dbReference type="RefSeq" id="WP_069727688.1">
    <property type="nucleotide sequence ID" value="NZ_MDCO01000015.1"/>
</dbReference>
<evidence type="ECO:0000313" key="1">
    <source>
        <dbReference type="EMBL" id="OEJ13097.1"/>
    </source>
</evidence>
<dbReference type="AlphaFoldDB" id="A0A1E5NAJ4"/>
<evidence type="ECO:0000313" key="2">
    <source>
        <dbReference type="Proteomes" id="UP000095247"/>
    </source>
</evidence>
<name>A0A1E5NAJ4_9SPIR</name>
<reference evidence="1 2" key="1">
    <citation type="submission" date="2016-08" db="EMBL/GenBank/DDBJ databases">
        <title>Characterization and recognition of Brachyspira hampsonii sp. nov., a novel intestinal spirochete that is pathogenic to pigs.</title>
        <authorList>
            <person name="Mirajkar N."/>
            <person name="La T."/>
            <person name="Phillips N."/>
            <person name="Hampson D."/>
            <person name="Gebhart C."/>
        </authorList>
    </citation>
    <scope>NUCLEOTIDE SEQUENCE [LARGE SCALE GENOMIC DNA]</scope>
    <source>
        <strain evidence="1 2">P280/1</strain>
    </source>
</reference>
<gene>
    <name evidence="1" type="ORF">BFL38_00595</name>
</gene>
<proteinExistence type="predicted"/>
<sequence>MALSKPNEYKEVPAQQGETTVYAEDINQIISNIEKIKGGQANEAPISNIKELKERVDGLTNGSTSSASKIAFNNDNANLDFSDGYDFPPIKNQLSDNYNISLVTDYYLNSLSHIDNAEEVYDLVLEKSTDKYVLKGTLIYNNNNTSSNLIFNIISIQKKGEEKNKDIIYITNELSQFIYQYANASDNEIVIEGEEKLKYNFALVLGSPMFVIGKQDSSSFEAKEYTININIEISVNNIRNYQDFIFIQGTNDTVSFIKANNKNEKIVFQGNTKSKVGNTIFIIFNISMLENYLDIKTDKNDSYYIEANDMITSNKNKPIKYYIRKSVIDGTELSEKYSNINMTFGYLEIKHTDDTDIEKDEILSFNLTAQKNVDVEKIEKEKNIQNAIEILNSKIIDILNYLGLNFEEPQAGTIFTFEKTSLTLEVGDESTNINADIIKDITNLSLIANEDGSLNLKGSFEISNEGMGVIRVNKKLKLYKRKLVGVIYKEIQIICLYQDDYLYLIIMANKIQNTIFDLENIKIYDNNIICPIDFNYIKLTGHQVSEDFGIHLIDGKYILKGSITPNTVSISVYVNCYIEDFFENSKTYQYEGYTILIQNTKPLYGYISITGLTANKENTIYFECPKQPSI</sequence>
<dbReference type="EMBL" id="MDCO01000015">
    <property type="protein sequence ID" value="OEJ13097.1"/>
    <property type="molecule type" value="Genomic_DNA"/>
</dbReference>
<protein>
    <submittedName>
        <fullName evidence="1">Uncharacterized protein</fullName>
    </submittedName>
</protein>
<comment type="caution">
    <text evidence="1">The sequence shown here is derived from an EMBL/GenBank/DDBJ whole genome shotgun (WGS) entry which is preliminary data.</text>
</comment>
<organism evidence="1 2">
    <name type="scientific">Brachyspira hampsonii</name>
    <dbReference type="NCBI Taxonomy" id="1287055"/>
    <lineage>
        <taxon>Bacteria</taxon>
        <taxon>Pseudomonadati</taxon>
        <taxon>Spirochaetota</taxon>
        <taxon>Spirochaetia</taxon>
        <taxon>Brachyspirales</taxon>
        <taxon>Brachyspiraceae</taxon>
        <taxon>Brachyspira</taxon>
    </lineage>
</organism>
<accession>A0A1E5NAJ4</accession>
<dbReference type="Proteomes" id="UP000095247">
    <property type="component" value="Unassembled WGS sequence"/>
</dbReference>